<feature type="signal peptide" evidence="5">
    <location>
        <begin position="1"/>
        <end position="23"/>
    </location>
</feature>
<dbReference type="InterPro" id="IPR005135">
    <property type="entry name" value="Endo/exonuclease/phosphatase"/>
</dbReference>
<dbReference type="Pfam" id="PF03160">
    <property type="entry name" value="Calx-beta"/>
    <property type="match status" value="1"/>
</dbReference>
<evidence type="ECO:0000256" key="4">
    <source>
        <dbReference type="SAM" id="MobiDB-lite"/>
    </source>
</evidence>
<dbReference type="Proteomes" id="UP001596114">
    <property type="component" value="Unassembled WGS sequence"/>
</dbReference>
<evidence type="ECO:0000256" key="5">
    <source>
        <dbReference type="SAM" id="SignalP"/>
    </source>
</evidence>
<dbReference type="InterPro" id="IPR001322">
    <property type="entry name" value="Lamin_tail_dom"/>
</dbReference>
<feature type="chain" id="PRO_5046124819" evidence="5">
    <location>
        <begin position="24"/>
        <end position="919"/>
    </location>
</feature>
<evidence type="ECO:0000256" key="3">
    <source>
        <dbReference type="ARBA" id="ARBA00022837"/>
    </source>
</evidence>
<dbReference type="InterPro" id="IPR003644">
    <property type="entry name" value="Calx_beta"/>
</dbReference>
<dbReference type="Gene3D" id="3.60.10.10">
    <property type="entry name" value="Endonuclease/exonuclease/phosphatase"/>
    <property type="match status" value="1"/>
</dbReference>
<evidence type="ECO:0000313" key="7">
    <source>
        <dbReference type="EMBL" id="MFC5527426.1"/>
    </source>
</evidence>
<dbReference type="Pfam" id="PF00932">
    <property type="entry name" value="LTD"/>
    <property type="match status" value="1"/>
</dbReference>
<dbReference type="Gene3D" id="2.60.40.2030">
    <property type="match status" value="1"/>
</dbReference>
<keyword evidence="1 5" id="KW-0732">Signal</keyword>
<keyword evidence="8" id="KW-1185">Reference proteome</keyword>
<dbReference type="SUPFAM" id="SSF141072">
    <property type="entry name" value="CalX-like"/>
    <property type="match status" value="1"/>
</dbReference>
<dbReference type="SUPFAM" id="SSF56219">
    <property type="entry name" value="DNase I-like"/>
    <property type="match status" value="1"/>
</dbReference>
<feature type="region of interest" description="Disordered" evidence="4">
    <location>
        <begin position="146"/>
        <end position="176"/>
    </location>
</feature>
<evidence type="ECO:0000256" key="2">
    <source>
        <dbReference type="ARBA" id="ARBA00022737"/>
    </source>
</evidence>
<feature type="domain" description="LTD" evidence="6">
    <location>
        <begin position="13"/>
        <end position="135"/>
    </location>
</feature>
<comment type="caution">
    <text evidence="7">The sequence shown here is derived from an EMBL/GenBank/DDBJ whole genome shotgun (WGS) entry which is preliminary data.</text>
</comment>
<dbReference type="EMBL" id="JBHSNF010000004">
    <property type="protein sequence ID" value="MFC5527426.1"/>
    <property type="molecule type" value="Genomic_DNA"/>
</dbReference>
<accession>A0ABW0QSD3</accession>
<dbReference type="PANTHER" id="PTHR42834:SF1">
    <property type="entry name" value="ENDONUCLEASE_EXONUCLEASE_PHOSPHATASE FAMILY PROTEIN (AFU_ORTHOLOGUE AFUA_3G09210)"/>
    <property type="match status" value="1"/>
</dbReference>
<dbReference type="InterPro" id="IPR036415">
    <property type="entry name" value="Lamin_tail_dom_sf"/>
</dbReference>
<dbReference type="PANTHER" id="PTHR42834">
    <property type="entry name" value="ENDONUCLEASE/EXONUCLEASE/PHOSPHATASE FAMILY PROTEIN (AFU_ORTHOLOGUE AFUA_3G09210)"/>
    <property type="match status" value="1"/>
</dbReference>
<dbReference type="PROSITE" id="PS51841">
    <property type="entry name" value="LTD"/>
    <property type="match status" value="1"/>
</dbReference>
<name>A0ABW0QSD3_9GAMM</name>
<proteinExistence type="predicted"/>
<gene>
    <name evidence="7" type="ORF">ACFPPA_16915</name>
</gene>
<sequence>MLCTRRAVGMALCLFAASLPALASDLTISNFRVRGPAGGNDEFVELHNGSGAPVDVGGYALLASNASGTTGSRATLPSGTSIAPGCYLLLTNRASSGYSGGVVGDVGYNTGVTDTGGLAIADGSGNVIDQVGLSSGSAYGEGTRLASLGSSNTDQSYARRSDAAGNVQDSGDNAADFTVQAPSVPHNSASTCSDVGLSVSVADAAVPEGDGGTTALGFRLTLSKPAPAAGVQVRFTTADGAATVADGDYDALDQVVTFAAGDTAQTVTVTVHGDTRVEPDEDFAVHLSEPSNGLNIARGDAIGAILNDDAAEAEIFQIQGDGAASPFVGQPVITRNNIVTSVGPGGFTMQTPDRRDDHNRLTSNGVYVFTGAAPQVTVGDAVDVRATVAEYYGLTELTHALVSVDSSGHRLPRPVIFGRDVPSTDPAHLSCGTTNFECFEGMRILVLDGIVDRANQRYGNDPFAEVFVSADGTRSLRSQGVPFGTLPSDIHSGVWDGNPEVFEMDADALGAVPAGTGIDAGARFIADGVMSYSYGDYDFQPTRLRILDANPMPRPVHDSHDPHALRLGSLNMLRLCDTDGGNSQYECGDHGTPGEADLKLKLQRLSAYIGGVLKLPDVLAAEEVESLPVLQQLADQLAADYHITYSAHLVDGHDPSGIDVGFLVRTDRVRVDQVTQLGGDATWVDPGTGQSTYLHDRPPLLLEATMLDRRGFSFRLMAVHPKSRIGVDSGADAPRNRAKRFEQARDIAQDVQKLQTDARSTYEPLVVLGDFNAYPFTDGWVDVVGAIAGTYDDSANQLDLGGNIVRPALWNAVQSVPSNDRYSFLFTEQLGEIQGYQRAGSFDSGRDVPVAQVLDQALLDRQAQRCFRGFEYGRGNLDAPDQTQDDAAADPGIRKAIGVSDHDGFVLDLSCPGHARHRR</sequence>
<reference evidence="8" key="1">
    <citation type="journal article" date="2019" name="Int. J. Syst. Evol. Microbiol.">
        <title>The Global Catalogue of Microorganisms (GCM) 10K type strain sequencing project: providing services to taxonomists for standard genome sequencing and annotation.</title>
        <authorList>
            <consortium name="The Broad Institute Genomics Platform"/>
            <consortium name="The Broad Institute Genome Sequencing Center for Infectious Disease"/>
            <person name="Wu L."/>
            <person name="Ma J."/>
        </authorList>
    </citation>
    <scope>NUCLEOTIDE SEQUENCE [LARGE SCALE GENOMIC DNA]</scope>
    <source>
        <strain evidence="8">CGMCC 1.16619</strain>
    </source>
</reference>
<dbReference type="InterPro" id="IPR038081">
    <property type="entry name" value="CalX-like_sf"/>
</dbReference>
<keyword evidence="2" id="KW-0677">Repeat</keyword>
<evidence type="ECO:0000256" key="1">
    <source>
        <dbReference type="ARBA" id="ARBA00022729"/>
    </source>
</evidence>
<dbReference type="Pfam" id="PF03372">
    <property type="entry name" value="Exo_endo_phos"/>
    <property type="match status" value="1"/>
</dbReference>
<keyword evidence="3" id="KW-0106">Calcium</keyword>
<evidence type="ECO:0000259" key="6">
    <source>
        <dbReference type="PROSITE" id="PS51841"/>
    </source>
</evidence>
<dbReference type="CDD" id="cd04486">
    <property type="entry name" value="YhcR_OBF_like"/>
    <property type="match status" value="1"/>
</dbReference>
<evidence type="ECO:0000313" key="8">
    <source>
        <dbReference type="Proteomes" id="UP001596114"/>
    </source>
</evidence>
<dbReference type="RefSeq" id="WP_377322041.1">
    <property type="nucleotide sequence ID" value="NZ_JBHSNF010000004.1"/>
</dbReference>
<protein>
    <submittedName>
        <fullName evidence="7">Calx-beta domain-containing protein</fullName>
    </submittedName>
</protein>
<dbReference type="SUPFAM" id="SSF74853">
    <property type="entry name" value="Lamin A/C globular tail domain"/>
    <property type="match status" value="1"/>
</dbReference>
<dbReference type="InterPro" id="IPR036691">
    <property type="entry name" value="Endo/exonu/phosph_ase_sf"/>
</dbReference>
<organism evidence="7 8">
    <name type="scientific">Rhodanobacter ginsengisoli</name>
    <dbReference type="NCBI Taxonomy" id="418646"/>
    <lineage>
        <taxon>Bacteria</taxon>
        <taxon>Pseudomonadati</taxon>
        <taxon>Pseudomonadota</taxon>
        <taxon>Gammaproteobacteria</taxon>
        <taxon>Lysobacterales</taxon>
        <taxon>Rhodanobacteraceae</taxon>
        <taxon>Rhodanobacter</taxon>
    </lineage>
</organism>